<name>A0A6C2YUG7_9BACT</name>
<keyword evidence="4" id="KW-1185">Reference proteome</keyword>
<dbReference type="InterPro" id="IPR038607">
    <property type="entry name" value="PhoD-like_sf"/>
</dbReference>
<dbReference type="InterPro" id="IPR029052">
    <property type="entry name" value="Metallo-depent_PP-like"/>
</dbReference>
<feature type="domain" description="PhoD-like phosphatase metallophosphatase" evidence="2">
    <location>
        <begin position="45"/>
        <end position="257"/>
    </location>
</feature>
<keyword evidence="1" id="KW-0732">Signal</keyword>
<evidence type="ECO:0000256" key="1">
    <source>
        <dbReference type="SAM" id="SignalP"/>
    </source>
</evidence>
<dbReference type="Pfam" id="PF09423">
    <property type="entry name" value="PhoD"/>
    <property type="match status" value="1"/>
</dbReference>
<evidence type="ECO:0000259" key="2">
    <source>
        <dbReference type="Pfam" id="PF09423"/>
    </source>
</evidence>
<accession>A0A6C2YUG7</accession>
<dbReference type="PANTHER" id="PTHR33987">
    <property type="entry name" value="CALCINEURIN-LIKE METALLO-PHOSPHOESTERASE SUPERFAMILY PROTEIN"/>
    <property type="match status" value="1"/>
</dbReference>
<organism evidence="3">
    <name type="scientific">Tuwongella immobilis</name>
    <dbReference type="NCBI Taxonomy" id="692036"/>
    <lineage>
        <taxon>Bacteria</taxon>
        <taxon>Pseudomonadati</taxon>
        <taxon>Planctomycetota</taxon>
        <taxon>Planctomycetia</taxon>
        <taxon>Gemmatales</taxon>
        <taxon>Gemmataceae</taxon>
        <taxon>Tuwongella</taxon>
    </lineage>
</organism>
<dbReference type="InParanoid" id="A0A6C2YUG7"/>
<dbReference type="Gene3D" id="3.60.21.70">
    <property type="entry name" value="PhoD-like phosphatase"/>
    <property type="match status" value="1"/>
</dbReference>
<dbReference type="AlphaFoldDB" id="A0A6C2YUG7"/>
<dbReference type="SUPFAM" id="SSF56300">
    <property type="entry name" value="Metallo-dependent phosphatases"/>
    <property type="match status" value="1"/>
</dbReference>
<reference evidence="3" key="1">
    <citation type="submission" date="2019-04" db="EMBL/GenBank/DDBJ databases">
        <authorList>
            <consortium name="Science for Life Laboratories"/>
        </authorList>
    </citation>
    <scope>NUCLEOTIDE SEQUENCE</scope>
    <source>
        <strain evidence="3">MBLW1</strain>
    </source>
</reference>
<dbReference type="CDD" id="cd07389">
    <property type="entry name" value="MPP_PhoD"/>
    <property type="match status" value="1"/>
</dbReference>
<gene>
    <name evidence="3" type="ORF">GMBLW1_41620</name>
</gene>
<evidence type="ECO:0000313" key="4">
    <source>
        <dbReference type="Proteomes" id="UP000464378"/>
    </source>
</evidence>
<dbReference type="PANTHER" id="PTHR33987:SF1">
    <property type="entry name" value="CALCINEURIN-LIKE METALLO-PHOSPHOESTERASE SUPERFAMILY PROTEIN"/>
    <property type="match status" value="1"/>
</dbReference>
<dbReference type="RefSeq" id="WP_162660039.1">
    <property type="nucleotide sequence ID" value="NZ_LR593887.1"/>
</dbReference>
<feature type="chain" id="PRO_5033879535" description="PhoD-like phosphatase metallophosphatase domain-containing protein" evidence="1">
    <location>
        <begin position="21"/>
        <end position="456"/>
    </location>
</feature>
<dbReference type="Proteomes" id="UP000464378">
    <property type="component" value="Chromosome"/>
</dbReference>
<proteinExistence type="predicted"/>
<evidence type="ECO:0000313" key="3">
    <source>
        <dbReference type="EMBL" id="VIP05031.1"/>
    </source>
</evidence>
<dbReference type="EMBL" id="LR586016">
    <property type="protein sequence ID" value="VIP05031.1"/>
    <property type="molecule type" value="Genomic_DNA"/>
</dbReference>
<protein>
    <recommendedName>
        <fullName evidence="2">PhoD-like phosphatase metallophosphatase domain-containing protein</fullName>
    </recommendedName>
</protein>
<feature type="signal peptide" evidence="1">
    <location>
        <begin position="1"/>
        <end position="20"/>
    </location>
</feature>
<dbReference type="InterPro" id="IPR018946">
    <property type="entry name" value="PhoD-like_MPP"/>
</dbReference>
<dbReference type="KEGG" id="tim:GMBLW1_41620"/>
<sequence>MRSLLLGTLAMLLAPLGALAQSESGPVRRIGLGSCIHQEKPQPIWDAIHAAKPEVFLLLGDNIYGDSSDMEVIRKKYQKAKEVPGYAKLFRDCKIQATWDDHDYGRNDAGVEFEGKKGAQQLFCDFLDLPANDPLRKQEGIYNAKMYGPEGKRVQVILLDGRYHRSPIQKGGPENGYLPNTDPDATFLGEAQWKWLEEQLKQPAEVRLIGSGIQVLSEDHPYEKWATIPAERKRLFQLIKDTQAKGVILLSGDRHLAELSVSSDAVGYPLYDLTASGLNQASKTWRAPEKNRYRVGGMPYGDHFGMIDIDWSVADPIIRLQIRDDQGEVTVQQKISLSTLQPRSTARAPRTPTETLPGVLTPAEAFEKRNVRATVEMKVQSTGKGGPFFYLNSERSFRTKTNFTVAIALDDLPEGKDTVTGEKYLNKTIRATGMITQSNNGPRLIIRDLNDLKVNP</sequence>
<dbReference type="EMBL" id="LR593887">
    <property type="protein sequence ID" value="VTS07418.1"/>
    <property type="molecule type" value="Genomic_DNA"/>
</dbReference>